<dbReference type="InterPro" id="IPR011059">
    <property type="entry name" value="Metal-dep_hydrolase_composite"/>
</dbReference>
<evidence type="ECO:0000259" key="1">
    <source>
        <dbReference type="Pfam" id="PF07969"/>
    </source>
</evidence>
<feature type="non-terminal residue" evidence="2">
    <location>
        <position position="137"/>
    </location>
</feature>
<reference evidence="2" key="1">
    <citation type="submission" date="2018-05" db="EMBL/GenBank/DDBJ databases">
        <authorList>
            <person name="Lanie J.A."/>
            <person name="Ng W.-L."/>
            <person name="Kazmierczak K.M."/>
            <person name="Andrzejewski T.M."/>
            <person name="Davidsen T.M."/>
            <person name="Wayne K.J."/>
            <person name="Tettelin H."/>
            <person name="Glass J.I."/>
            <person name="Rusch D."/>
            <person name="Podicherti R."/>
            <person name="Tsui H.-C.T."/>
            <person name="Winkler M.E."/>
        </authorList>
    </citation>
    <scope>NUCLEOTIDE SEQUENCE</scope>
</reference>
<dbReference type="AlphaFoldDB" id="A0A382DUU5"/>
<feature type="non-terminal residue" evidence="2">
    <location>
        <position position="1"/>
    </location>
</feature>
<evidence type="ECO:0000313" key="2">
    <source>
        <dbReference type="EMBL" id="SVB42286.1"/>
    </source>
</evidence>
<dbReference type="Gene3D" id="3.20.20.140">
    <property type="entry name" value="Metal-dependent hydrolases"/>
    <property type="match status" value="1"/>
</dbReference>
<dbReference type="InterPro" id="IPR013108">
    <property type="entry name" value="Amidohydro_3"/>
</dbReference>
<dbReference type="InterPro" id="IPR020043">
    <property type="entry name" value="Deacetylase_Atu3266-like"/>
</dbReference>
<dbReference type="Pfam" id="PF07969">
    <property type="entry name" value="Amidohydro_3"/>
    <property type="match status" value="1"/>
</dbReference>
<protein>
    <recommendedName>
        <fullName evidence="1">Amidohydrolase 3 domain-containing protein</fullName>
    </recommendedName>
</protein>
<dbReference type="PANTHER" id="PTHR42717:SF1">
    <property type="entry name" value="IMIDAZOLONEPROPIONASE AND RELATED AMIDOHYDROLASES"/>
    <property type="match status" value="1"/>
</dbReference>
<dbReference type="GO" id="GO:0019213">
    <property type="term" value="F:deacetylase activity"/>
    <property type="evidence" value="ECO:0007669"/>
    <property type="project" value="InterPro"/>
</dbReference>
<accession>A0A382DUU5</accession>
<sequence>VYDLVVAGGRLIDPGNQVDATRHLGITGGLVTAVSERPLSGREVVDATGKVVCPGFVDLHTHTPTDLGAYLAVRSGITTALELEAGAYPTSAYAVDMVGRSPVHFGASTGHFAVRAKVIEGADEPCMVHSGRLFRPG</sequence>
<proteinExistence type="predicted"/>
<organism evidence="2">
    <name type="scientific">marine metagenome</name>
    <dbReference type="NCBI Taxonomy" id="408172"/>
    <lineage>
        <taxon>unclassified sequences</taxon>
        <taxon>metagenomes</taxon>
        <taxon>ecological metagenomes</taxon>
    </lineage>
</organism>
<dbReference type="EMBL" id="UINC01041261">
    <property type="protein sequence ID" value="SVB42286.1"/>
    <property type="molecule type" value="Genomic_DNA"/>
</dbReference>
<dbReference type="Gene3D" id="2.30.40.10">
    <property type="entry name" value="Urease, subunit C, domain 1"/>
    <property type="match status" value="1"/>
</dbReference>
<gene>
    <name evidence="2" type="ORF">METZ01_LOCUS195140</name>
</gene>
<dbReference type="GO" id="GO:0016810">
    <property type="term" value="F:hydrolase activity, acting on carbon-nitrogen (but not peptide) bonds"/>
    <property type="evidence" value="ECO:0007669"/>
    <property type="project" value="InterPro"/>
</dbReference>
<dbReference type="SUPFAM" id="SSF51338">
    <property type="entry name" value="Composite domain of metallo-dependent hydrolases"/>
    <property type="match status" value="1"/>
</dbReference>
<feature type="domain" description="Amidohydrolase 3" evidence="1">
    <location>
        <begin position="43"/>
        <end position="86"/>
    </location>
</feature>
<name>A0A382DUU5_9ZZZZ</name>
<dbReference type="PANTHER" id="PTHR42717">
    <property type="entry name" value="DIHYDROOROTASE-RELATED"/>
    <property type="match status" value="1"/>
</dbReference>